<dbReference type="PANTHER" id="PTHR31692">
    <property type="entry name" value="EXPANSIN-B3"/>
    <property type="match status" value="1"/>
</dbReference>
<dbReference type="InterPro" id="IPR007118">
    <property type="entry name" value="Expan_Lol_pI"/>
</dbReference>
<evidence type="ECO:0000256" key="2">
    <source>
        <dbReference type="SAM" id="SignalP"/>
    </source>
</evidence>
<proteinExistence type="inferred from homology"/>
<dbReference type="SUPFAM" id="SSF50685">
    <property type="entry name" value="Barwin-like endoglucanases"/>
    <property type="match status" value="2"/>
</dbReference>
<dbReference type="InterPro" id="IPR007112">
    <property type="entry name" value="Expansin/allergen_DPBB_dom"/>
</dbReference>
<dbReference type="Pfam" id="PF01357">
    <property type="entry name" value="Expansin_C"/>
    <property type="match status" value="2"/>
</dbReference>
<dbReference type="Proteomes" id="UP000236630">
    <property type="component" value="Unassembled WGS sequence"/>
</dbReference>
<dbReference type="AlphaFoldDB" id="A0A2H5QW54"/>
<comment type="caution">
    <text evidence="5">The sequence shown here is derived from an EMBL/GenBank/DDBJ whole genome shotgun (WGS) entry which is preliminary data.</text>
</comment>
<accession>A0A2H5QW54</accession>
<dbReference type="PROSITE" id="PS50843">
    <property type="entry name" value="EXPANSIN_CBD"/>
    <property type="match status" value="2"/>
</dbReference>
<feature type="domain" description="Expansin-like CBD" evidence="4">
    <location>
        <begin position="329"/>
        <end position="404"/>
    </location>
</feature>
<evidence type="ECO:0008006" key="7">
    <source>
        <dbReference type="Google" id="ProtNLM"/>
    </source>
</evidence>
<feature type="domain" description="Expansin-like EG45" evidence="3">
    <location>
        <begin position="45"/>
        <end position="148"/>
    </location>
</feature>
<evidence type="ECO:0000256" key="1">
    <source>
        <dbReference type="RuleBase" id="RU003460"/>
    </source>
</evidence>
<dbReference type="InterPro" id="IPR009009">
    <property type="entry name" value="RlpA-like_DPBB"/>
</dbReference>
<dbReference type="GO" id="GO:0009653">
    <property type="term" value="P:anatomical structure morphogenesis"/>
    <property type="evidence" value="ECO:0007669"/>
    <property type="project" value="UniProtKB-ARBA"/>
</dbReference>
<evidence type="ECO:0000313" key="6">
    <source>
        <dbReference type="Proteomes" id="UP000236630"/>
    </source>
</evidence>
<evidence type="ECO:0000259" key="4">
    <source>
        <dbReference type="PROSITE" id="PS50843"/>
    </source>
</evidence>
<name>A0A2H5QW54_CITUN</name>
<evidence type="ECO:0000259" key="3">
    <source>
        <dbReference type="PROSITE" id="PS50842"/>
    </source>
</evidence>
<sequence length="404" mass="44816">MSFRYSSMLLPGTMLLLPAYCYSQFTFTSSRASFYGSPDGLGTPSGACGFGTYGKTVNDANVAGVSSLWNNGTACGTCYQVRCNVPDVCTDYGVFVVVTDYGEGDDTDFVLSPRAYGRMALADKSEELYTFGVVDVEFLRVPCRFRGYNVNFKVHENSKFPQYLAVATLYVGGQNDVLAVEMWQEDCKEWMPMKRAFGAVFDIFYPPPGPMNLRFQVSGSAGLTWVVANNAIPKIWKAGVAYDLLLRVRCNVPDVCTDYGVHVVVTDYGEGDDTDFILSPRAFGRMALVDKSEELYTFGVVDVEFLRVPCRFRGYNVKFKVHENSKYPQYLAVSMLYVGGQNDVQAVEIWQEDCKDWVPMRRAFGAVFDISNPPPGAINLRFQVSGSAGLTWVVANNAIPKFVA</sequence>
<dbReference type="PANTHER" id="PTHR31692:SF2">
    <property type="entry name" value="EXPANSIN-LIKE B1"/>
    <property type="match status" value="1"/>
</dbReference>
<dbReference type="Gene3D" id="2.60.40.760">
    <property type="entry name" value="Expansin, cellulose-binding-like domain"/>
    <property type="match status" value="2"/>
</dbReference>
<gene>
    <name evidence="5" type="ORF">CUMW_267370</name>
</gene>
<keyword evidence="6" id="KW-1185">Reference proteome</keyword>
<feature type="domain" description="Expansin-like EG45" evidence="3">
    <location>
        <begin position="233"/>
        <end position="315"/>
    </location>
</feature>
<feature type="chain" id="PRO_5014175970" description="Expansin-like EG45 domain-containing protein" evidence="2">
    <location>
        <begin position="24"/>
        <end position="404"/>
    </location>
</feature>
<keyword evidence="2" id="KW-0732">Signal</keyword>
<dbReference type="InterPro" id="IPR007117">
    <property type="entry name" value="Expansin_CBD"/>
</dbReference>
<dbReference type="InterPro" id="IPR036749">
    <property type="entry name" value="Expansin_CBD_sf"/>
</dbReference>
<organism evidence="5 6">
    <name type="scientific">Citrus unshiu</name>
    <name type="common">Satsuma mandarin</name>
    <name type="synonym">Citrus nobilis var. unshiu</name>
    <dbReference type="NCBI Taxonomy" id="55188"/>
    <lineage>
        <taxon>Eukaryota</taxon>
        <taxon>Viridiplantae</taxon>
        <taxon>Streptophyta</taxon>
        <taxon>Embryophyta</taxon>
        <taxon>Tracheophyta</taxon>
        <taxon>Spermatophyta</taxon>
        <taxon>Magnoliopsida</taxon>
        <taxon>eudicotyledons</taxon>
        <taxon>Gunneridae</taxon>
        <taxon>Pentapetalae</taxon>
        <taxon>rosids</taxon>
        <taxon>malvids</taxon>
        <taxon>Sapindales</taxon>
        <taxon>Rutaceae</taxon>
        <taxon>Aurantioideae</taxon>
        <taxon>Citrus</taxon>
    </lineage>
</organism>
<dbReference type="PROSITE" id="PS50842">
    <property type="entry name" value="EXPANSIN_EG45"/>
    <property type="match status" value="2"/>
</dbReference>
<dbReference type="PRINTS" id="PR01225">
    <property type="entry name" value="EXPANSNFAMLY"/>
</dbReference>
<dbReference type="EMBL" id="BDQV01000994">
    <property type="protein sequence ID" value="GAY68852.1"/>
    <property type="molecule type" value="Genomic_DNA"/>
</dbReference>
<dbReference type="SUPFAM" id="SSF49590">
    <property type="entry name" value="PHL pollen allergen"/>
    <property type="match status" value="2"/>
</dbReference>
<dbReference type="Gene3D" id="2.40.40.10">
    <property type="entry name" value="RlpA-like domain"/>
    <property type="match status" value="1"/>
</dbReference>
<feature type="domain" description="Expansin-like CBD" evidence="4">
    <location>
        <begin position="162"/>
        <end position="244"/>
    </location>
</feature>
<feature type="signal peptide" evidence="2">
    <location>
        <begin position="1"/>
        <end position="23"/>
    </location>
</feature>
<protein>
    <recommendedName>
        <fullName evidence="7">Expansin-like EG45 domain-containing protein</fullName>
    </recommendedName>
</protein>
<comment type="similarity">
    <text evidence="1">Belongs to the expansin family.</text>
</comment>
<evidence type="ECO:0000313" key="5">
    <source>
        <dbReference type="EMBL" id="GAY68852.1"/>
    </source>
</evidence>
<dbReference type="InterPro" id="IPR036908">
    <property type="entry name" value="RlpA-like_sf"/>
</dbReference>
<dbReference type="Pfam" id="PF03330">
    <property type="entry name" value="DPBB_1"/>
    <property type="match status" value="1"/>
</dbReference>
<dbReference type="STRING" id="55188.A0A2H5QW54"/>
<dbReference type="GO" id="GO:0005576">
    <property type="term" value="C:extracellular region"/>
    <property type="evidence" value="ECO:0007669"/>
    <property type="project" value="InterPro"/>
</dbReference>
<reference evidence="5 6" key="1">
    <citation type="journal article" date="2017" name="Front. Genet.">
        <title>Draft sequencing of the heterozygous diploid genome of Satsuma (Citrus unshiu Marc.) using a hybrid assembly approach.</title>
        <authorList>
            <person name="Shimizu T."/>
            <person name="Tanizawa Y."/>
            <person name="Mochizuki T."/>
            <person name="Nagasaki H."/>
            <person name="Yoshioka T."/>
            <person name="Toyoda A."/>
            <person name="Fujiyama A."/>
            <person name="Kaminuma E."/>
            <person name="Nakamura Y."/>
        </authorList>
    </citation>
    <scope>NUCLEOTIDE SEQUENCE [LARGE SCALE GENOMIC DNA]</scope>
    <source>
        <strain evidence="6">cv. Miyagawa wase</strain>
    </source>
</reference>